<evidence type="ECO:0000313" key="2">
    <source>
        <dbReference type="EMBL" id="KAF4092499.1"/>
    </source>
</evidence>
<keyword evidence="3" id="KW-1185">Reference proteome</keyword>
<dbReference type="PROSITE" id="PS51752">
    <property type="entry name" value="JACALIN_LECTIN"/>
    <property type="match status" value="1"/>
</dbReference>
<dbReference type="AlphaFoldDB" id="A0A7J6BDP0"/>
<dbReference type="EMBL" id="JAAGNN010000002">
    <property type="protein sequence ID" value="KAF4092499.1"/>
    <property type="molecule type" value="Genomic_DNA"/>
</dbReference>
<accession>A0A7J6BDP0</accession>
<dbReference type="PANTHER" id="PTHR34007">
    <property type="entry name" value="AEROLYSIN-LIKE PROTEIN-RELATED"/>
    <property type="match status" value="1"/>
</dbReference>
<reference evidence="2 3" key="1">
    <citation type="submission" date="2020-02" db="EMBL/GenBank/DDBJ databases">
        <title>A chromosome-scale genome assembly of the black bullhead catfish (Ameiurus melas).</title>
        <authorList>
            <person name="Wen M."/>
            <person name="Zham M."/>
            <person name="Cabau C."/>
            <person name="Klopp C."/>
            <person name="Donnadieu C."/>
            <person name="Roques C."/>
            <person name="Bouchez O."/>
            <person name="Lampietro C."/>
            <person name="Jouanno E."/>
            <person name="Herpin A."/>
            <person name="Louis A."/>
            <person name="Berthelot C."/>
            <person name="Parey E."/>
            <person name="Roest-Crollius H."/>
            <person name="Braasch I."/>
            <person name="Postlethwait J."/>
            <person name="Robinson-Rechavi M."/>
            <person name="Echchiki A."/>
            <person name="Begum T."/>
            <person name="Montfort J."/>
            <person name="Schartl M."/>
            <person name="Bobe J."/>
            <person name="Guiguen Y."/>
        </authorList>
    </citation>
    <scope>NUCLEOTIDE SEQUENCE [LARGE SCALE GENOMIC DNA]</scope>
    <source>
        <strain evidence="2">M_S1</strain>
        <tissue evidence="2">Blood</tissue>
    </source>
</reference>
<dbReference type="Gene3D" id="2.170.15.10">
    <property type="entry name" value="Proaerolysin, chain A, domain 3"/>
    <property type="match status" value="1"/>
</dbReference>
<protein>
    <recommendedName>
        <fullName evidence="1">Jacalin-type lectin domain-containing protein</fullName>
    </recommendedName>
</protein>
<evidence type="ECO:0000259" key="1">
    <source>
        <dbReference type="PROSITE" id="PS51752"/>
    </source>
</evidence>
<dbReference type="CDD" id="cd09302">
    <property type="entry name" value="Jacalin_like"/>
    <property type="match status" value="1"/>
</dbReference>
<dbReference type="PANTHER" id="PTHR34007:SF1">
    <property type="entry name" value="AEROLYSIN-LIKE PROTEIN-RELATED"/>
    <property type="match status" value="1"/>
</dbReference>
<gene>
    <name evidence="2" type="ORF">AMELA_G00021700</name>
</gene>
<dbReference type="Gene3D" id="2.100.10.30">
    <property type="entry name" value="Jacalin-like lectin domain"/>
    <property type="match status" value="1"/>
</dbReference>
<dbReference type="SUPFAM" id="SSF56973">
    <property type="entry name" value="Aerolisin/ETX pore-forming domain"/>
    <property type="match status" value="1"/>
</dbReference>
<dbReference type="Proteomes" id="UP000593565">
    <property type="component" value="Unassembled WGS sequence"/>
</dbReference>
<name>A0A7J6BDP0_AMEME</name>
<proteinExistence type="predicted"/>
<evidence type="ECO:0000313" key="3">
    <source>
        <dbReference type="Proteomes" id="UP000593565"/>
    </source>
</evidence>
<organism evidence="2 3">
    <name type="scientific">Ameiurus melas</name>
    <name type="common">Black bullhead</name>
    <name type="synonym">Silurus melas</name>
    <dbReference type="NCBI Taxonomy" id="219545"/>
    <lineage>
        <taxon>Eukaryota</taxon>
        <taxon>Metazoa</taxon>
        <taxon>Chordata</taxon>
        <taxon>Craniata</taxon>
        <taxon>Vertebrata</taxon>
        <taxon>Euteleostomi</taxon>
        <taxon>Actinopterygii</taxon>
        <taxon>Neopterygii</taxon>
        <taxon>Teleostei</taxon>
        <taxon>Ostariophysi</taxon>
        <taxon>Siluriformes</taxon>
        <taxon>Ictaluridae</taxon>
        <taxon>Ameiurus</taxon>
    </lineage>
</organism>
<dbReference type="InterPro" id="IPR036404">
    <property type="entry name" value="Jacalin-like_lectin_dom_sf"/>
</dbReference>
<dbReference type="InterPro" id="IPR053280">
    <property type="entry name" value="Aerolysin-like_pore-former"/>
</dbReference>
<feature type="domain" description="Jacalin-type lectin" evidence="1">
    <location>
        <begin position="32"/>
        <end position="176"/>
    </location>
</feature>
<comment type="caution">
    <text evidence="2">The sequence shown here is derived from an EMBL/GenBank/DDBJ whole genome shotgun (WGS) entry which is preliminary data.</text>
</comment>
<dbReference type="InterPro" id="IPR001229">
    <property type="entry name" value="Jacalin-like_lectin_dom"/>
</dbReference>
<sequence>MGLEWVLGFSKRYFLLPASDYFLVKNKTMSYLADVVVVGGKGGDAFDFKGIENGTTLKKISVWVSKKKVKGIKVWLTDEQCRLFGKAAKNVTDFTFEDGEHFSSLNLWDSGDGKHLGAIQFKTNHSREFFACVTKSNLKTEISVDVASGFCIGIKGCSELSRRSSGINSLGFMFLNPIKFTELTNVEYPTLHHEIPKVAVSEIKSMTYHNNTTETQEYRLETSRKITQTCFWSVIGTQKFRFGLKVNAIIPQLVECTARFELKTGVEGTYASETIEEKMELFSFPVKVPPGKAVDVNITIGQATIDLPFNGIVKITCHNDSVLQFKTSGTFKGVIYSDGKVAVNELA</sequence>
<dbReference type="Pfam" id="PF01419">
    <property type="entry name" value="Jacalin"/>
    <property type="match status" value="1"/>
</dbReference>